<evidence type="ECO:0008006" key="3">
    <source>
        <dbReference type="Google" id="ProtNLM"/>
    </source>
</evidence>
<keyword evidence="2" id="KW-1185">Reference proteome</keyword>
<protein>
    <recommendedName>
        <fullName evidence="3">Zinc-finger domain-containing protein</fullName>
    </recommendedName>
</protein>
<dbReference type="AlphaFoldDB" id="A0A0P6YLA0"/>
<gene>
    <name evidence="1" type="ORF">SE18_01735</name>
</gene>
<comment type="caution">
    <text evidence="1">The sequence shown here is derived from an EMBL/GenBank/DDBJ whole genome shotgun (WGS) entry which is preliminary data.</text>
</comment>
<accession>A0A0P6YLA0</accession>
<dbReference type="RefSeq" id="WP_054532694.1">
    <property type="nucleotide sequence ID" value="NZ_LGKP01000005.1"/>
</dbReference>
<dbReference type="EMBL" id="LGKP01000005">
    <property type="protein sequence ID" value="KPL91401.1"/>
    <property type="molecule type" value="Genomic_DNA"/>
</dbReference>
<evidence type="ECO:0000313" key="2">
    <source>
        <dbReference type="Proteomes" id="UP000050277"/>
    </source>
</evidence>
<reference evidence="1 2" key="1">
    <citation type="submission" date="2015-07" db="EMBL/GenBank/DDBJ databases">
        <title>Whole genome sequence of Herpetosiphon geysericola DSM 7119.</title>
        <authorList>
            <person name="Hemp J."/>
            <person name="Ward L.M."/>
            <person name="Pace L.A."/>
            <person name="Fischer W.W."/>
        </authorList>
    </citation>
    <scope>NUCLEOTIDE SEQUENCE [LARGE SCALE GENOMIC DNA]</scope>
    <source>
        <strain evidence="1 2">DSM 7119</strain>
    </source>
</reference>
<proteinExistence type="predicted"/>
<sequence>MNQANWSQNAMQHLVQTLVAPVDQHACDTCCDQLAIYAERNQQIAQQHLPPSIQQHLDACVSCAEYFAALDRSFSAVDNDLPVPTPDLGFLQQAPSWYERVAAALALVGKNIQISLNQSLLDGFAALQPAQPALRGATNQPLQLTFTPSIQPLREINLAIYPAEANVCRVRVQVQLHDREWPDLAQIGVHLIAASGRQSSETDVWGEAVFSDVQAADVAGLTLEIELPTPIN</sequence>
<dbReference type="Proteomes" id="UP000050277">
    <property type="component" value="Unassembled WGS sequence"/>
</dbReference>
<dbReference type="OrthoDB" id="9819002at2"/>
<organism evidence="1 2">
    <name type="scientific">Herpetosiphon geysericola</name>
    <dbReference type="NCBI Taxonomy" id="70996"/>
    <lineage>
        <taxon>Bacteria</taxon>
        <taxon>Bacillati</taxon>
        <taxon>Chloroflexota</taxon>
        <taxon>Chloroflexia</taxon>
        <taxon>Herpetosiphonales</taxon>
        <taxon>Herpetosiphonaceae</taxon>
        <taxon>Herpetosiphon</taxon>
    </lineage>
</organism>
<name>A0A0P6YLA0_9CHLR</name>
<evidence type="ECO:0000313" key="1">
    <source>
        <dbReference type="EMBL" id="KPL91401.1"/>
    </source>
</evidence>